<sequence length="161" mass="17874">MKKFMITGLTIIVLAGCGQVKDAEYAKENSAEQFVNTEGATKYSFPKETDATHKGSIIVVTPAGTSENGNIPTVFIKKDTIIQQVEIELSNFQEDKEVFLYVDKIFEDRHSVSNFTDTTIELKEETLKPGIHTITAVQFENDDPSGKVISFAEAKFENKSS</sequence>
<evidence type="ECO:0008006" key="3">
    <source>
        <dbReference type="Google" id="ProtNLM"/>
    </source>
</evidence>
<dbReference type="STRING" id="574376.BAMA_06035"/>
<dbReference type="eggNOG" id="ENOG503353B">
    <property type="taxonomic scope" value="Bacteria"/>
</dbReference>
<accession>A0A073JVM6</accession>
<dbReference type="EMBL" id="JOTN01000015">
    <property type="protein sequence ID" value="KEK18340.1"/>
    <property type="molecule type" value="Genomic_DNA"/>
</dbReference>
<protein>
    <recommendedName>
        <fullName evidence="3">Lipoprotein</fullName>
    </recommendedName>
</protein>
<dbReference type="OrthoDB" id="2854188at2"/>
<dbReference type="Proteomes" id="UP000027822">
    <property type="component" value="Unassembled WGS sequence"/>
</dbReference>
<proteinExistence type="predicted"/>
<organism evidence="1 2">
    <name type="scientific">Bacillus manliponensis</name>
    <dbReference type="NCBI Taxonomy" id="574376"/>
    <lineage>
        <taxon>Bacteria</taxon>
        <taxon>Bacillati</taxon>
        <taxon>Bacillota</taxon>
        <taxon>Bacilli</taxon>
        <taxon>Bacillales</taxon>
        <taxon>Bacillaceae</taxon>
        <taxon>Bacillus</taxon>
        <taxon>Bacillus cereus group</taxon>
    </lineage>
</organism>
<evidence type="ECO:0000313" key="1">
    <source>
        <dbReference type="EMBL" id="KEK18340.1"/>
    </source>
</evidence>
<name>A0A073JVM6_9BACI</name>
<dbReference type="RefSeq" id="WP_034641260.1">
    <property type="nucleotide sequence ID" value="NZ_CBCSJC010000011.1"/>
</dbReference>
<dbReference type="PROSITE" id="PS51257">
    <property type="entry name" value="PROKAR_LIPOPROTEIN"/>
    <property type="match status" value="1"/>
</dbReference>
<dbReference type="AlphaFoldDB" id="A0A073JVM6"/>
<reference evidence="1 2" key="1">
    <citation type="submission" date="2014-06" db="EMBL/GenBank/DDBJ databases">
        <title>Draft genome sequence of Bacillus manliponensis JCM 15802 (MCCC 1A00708).</title>
        <authorList>
            <person name="Lai Q."/>
            <person name="Liu Y."/>
            <person name="Shao Z."/>
        </authorList>
    </citation>
    <scope>NUCLEOTIDE SEQUENCE [LARGE SCALE GENOMIC DNA]</scope>
    <source>
        <strain evidence="1 2">JCM 15802</strain>
    </source>
</reference>
<evidence type="ECO:0000313" key="2">
    <source>
        <dbReference type="Proteomes" id="UP000027822"/>
    </source>
</evidence>
<comment type="caution">
    <text evidence="1">The sequence shown here is derived from an EMBL/GenBank/DDBJ whole genome shotgun (WGS) entry which is preliminary data.</text>
</comment>
<gene>
    <name evidence="1" type="ORF">BAMA_06035</name>
</gene>
<keyword evidence="2" id="KW-1185">Reference proteome</keyword>